<evidence type="ECO:0000256" key="2">
    <source>
        <dbReference type="ARBA" id="ARBA00022692"/>
    </source>
</evidence>
<dbReference type="GO" id="GO:0005886">
    <property type="term" value="C:plasma membrane"/>
    <property type="evidence" value="ECO:0007669"/>
    <property type="project" value="TreeGrafter"/>
</dbReference>
<evidence type="ECO:0000256" key="5">
    <source>
        <dbReference type="ARBA" id="ARBA00023136"/>
    </source>
</evidence>
<dbReference type="EMBL" id="BMAT01002068">
    <property type="protein sequence ID" value="GFR98456.1"/>
    <property type="molecule type" value="Genomic_DNA"/>
</dbReference>
<feature type="transmembrane region" description="Helical" evidence="9">
    <location>
        <begin position="115"/>
        <end position="136"/>
    </location>
</feature>
<dbReference type="InterPro" id="IPR000276">
    <property type="entry name" value="GPCR_Rhodpsn"/>
</dbReference>
<evidence type="ECO:0000256" key="7">
    <source>
        <dbReference type="ARBA" id="ARBA00023224"/>
    </source>
</evidence>
<feature type="domain" description="G-protein coupled receptors family 1 profile" evidence="10">
    <location>
        <begin position="53"/>
        <end position="368"/>
    </location>
</feature>
<dbReference type="PROSITE" id="PS00237">
    <property type="entry name" value="G_PROTEIN_RECEP_F1_1"/>
    <property type="match status" value="1"/>
</dbReference>
<dbReference type="PANTHER" id="PTHR24243:SF233">
    <property type="entry name" value="THYROTROPIN-RELEASING HORMONE RECEPTOR"/>
    <property type="match status" value="1"/>
</dbReference>
<feature type="transmembrane region" description="Helical" evidence="9">
    <location>
        <begin position="156"/>
        <end position="179"/>
    </location>
</feature>
<sequence>MIVTTEISIAAGLTSRPVTPFYAEFLDEKKRKLAEILLDYVVVFSIAVVGVITNILVIAVYAKQGFRESVAVSMTTISVWDLIKCLAGVLERFSGILSAWDPVSAYTWANIGTVVFNYLICFSSYVTSVMAAYVAVERCLCVSVPLKVKWLLTPRITLTACLVISMSVFGCFAVIFGIYDIVWEWSATFNATVAVYQRNSFYIQHQDPLFKYYNLSGILWPLASFVVIVIATAIIAYKLDQGSKFRVRKGNSFVETSFVKERTSTFQNEAGATERKQKNMRMQQEQKLQKQQEQQQNLSKRDRQVVKMLLVIVIIYVVSLSPRISLYIAKYVIYDFYFLRRLHNLFEFVSHWLWVSDFFNGAVNFFVFYKMSSSFRSTFLSMFSRRKNSASQISKSK</sequence>
<evidence type="ECO:0000256" key="3">
    <source>
        <dbReference type="ARBA" id="ARBA00022989"/>
    </source>
</evidence>
<gene>
    <name evidence="11" type="ORF">ElyMa_001019700</name>
</gene>
<feature type="compositionally biased region" description="Low complexity" evidence="8">
    <location>
        <begin position="283"/>
        <end position="294"/>
    </location>
</feature>
<keyword evidence="12" id="KW-1185">Reference proteome</keyword>
<dbReference type="SUPFAM" id="SSF81321">
    <property type="entry name" value="Family A G protein-coupled receptor-like"/>
    <property type="match status" value="1"/>
</dbReference>
<evidence type="ECO:0000259" key="10">
    <source>
        <dbReference type="PROSITE" id="PS50262"/>
    </source>
</evidence>
<keyword evidence="7" id="KW-0807">Transducer</keyword>
<reference evidence="11 12" key="1">
    <citation type="journal article" date="2021" name="Elife">
        <title>Chloroplast acquisition without the gene transfer in kleptoplastic sea slugs, Plakobranchus ocellatus.</title>
        <authorList>
            <person name="Maeda T."/>
            <person name="Takahashi S."/>
            <person name="Yoshida T."/>
            <person name="Shimamura S."/>
            <person name="Takaki Y."/>
            <person name="Nagai Y."/>
            <person name="Toyoda A."/>
            <person name="Suzuki Y."/>
            <person name="Arimoto A."/>
            <person name="Ishii H."/>
            <person name="Satoh N."/>
            <person name="Nishiyama T."/>
            <person name="Hasebe M."/>
            <person name="Maruyama T."/>
            <person name="Minagawa J."/>
            <person name="Obokata J."/>
            <person name="Shigenobu S."/>
        </authorList>
    </citation>
    <scope>NUCLEOTIDE SEQUENCE [LARGE SCALE GENOMIC DNA]</scope>
</reference>
<evidence type="ECO:0000256" key="6">
    <source>
        <dbReference type="ARBA" id="ARBA00023170"/>
    </source>
</evidence>
<dbReference type="InterPro" id="IPR019427">
    <property type="entry name" value="7TM_GPCR_serpentine_rcpt_Srw"/>
</dbReference>
<keyword evidence="4" id="KW-0297">G-protein coupled receptor</keyword>
<organism evidence="11 12">
    <name type="scientific">Elysia marginata</name>
    <dbReference type="NCBI Taxonomy" id="1093978"/>
    <lineage>
        <taxon>Eukaryota</taxon>
        <taxon>Metazoa</taxon>
        <taxon>Spiralia</taxon>
        <taxon>Lophotrochozoa</taxon>
        <taxon>Mollusca</taxon>
        <taxon>Gastropoda</taxon>
        <taxon>Heterobranchia</taxon>
        <taxon>Euthyneura</taxon>
        <taxon>Panpulmonata</taxon>
        <taxon>Sacoglossa</taxon>
        <taxon>Placobranchoidea</taxon>
        <taxon>Plakobranchidae</taxon>
        <taxon>Elysia</taxon>
    </lineage>
</organism>
<keyword evidence="3 9" id="KW-1133">Transmembrane helix</keyword>
<protein>
    <submittedName>
        <fullName evidence="11">Chemosensory receptor C</fullName>
    </submittedName>
</protein>
<comment type="caution">
    <text evidence="11">The sequence shown here is derived from an EMBL/GenBank/DDBJ whole genome shotgun (WGS) entry which is preliminary data.</text>
</comment>
<evidence type="ECO:0000313" key="11">
    <source>
        <dbReference type="EMBL" id="GFR98456.1"/>
    </source>
</evidence>
<comment type="subcellular location">
    <subcellularLocation>
        <location evidence="1">Membrane</location>
        <topology evidence="1">Multi-pass membrane protein</topology>
    </subcellularLocation>
</comment>
<feature type="transmembrane region" description="Helical" evidence="9">
    <location>
        <begin position="308"/>
        <end position="329"/>
    </location>
</feature>
<feature type="transmembrane region" description="Helical" evidence="9">
    <location>
        <begin position="349"/>
        <end position="369"/>
    </location>
</feature>
<evidence type="ECO:0000313" key="12">
    <source>
        <dbReference type="Proteomes" id="UP000762676"/>
    </source>
</evidence>
<evidence type="ECO:0000256" key="4">
    <source>
        <dbReference type="ARBA" id="ARBA00023040"/>
    </source>
</evidence>
<feature type="transmembrane region" description="Helical" evidence="9">
    <location>
        <begin position="37"/>
        <end position="62"/>
    </location>
</feature>
<dbReference type="PANTHER" id="PTHR24243">
    <property type="entry name" value="G-PROTEIN COUPLED RECEPTOR"/>
    <property type="match status" value="1"/>
</dbReference>
<feature type="transmembrane region" description="Helical" evidence="9">
    <location>
        <begin position="218"/>
        <end position="239"/>
    </location>
</feature>
<feature type="region of interest" description="Disordered" evidence="8">
    <location>
        <begin position="266"/>
        <end position="294"/>
    </location>
</feature>
<dbReference type="Proteomes" id="UP000762676">
    <property type="component" value="Unassembled WGS sequence"/>
</dbReference>
<dbReference type="PROSITE" id="PS50262">
    <property type="entry name" value="G_PROTEIN_RECEP_F1_2"/>
    <property type="match status" value="1"/>
</dbReference>
<accession>A0AAV4HKQ9</accession>
<dbReference type="GO" id="GO:0008528">
    <property type="term" value="F:G protein-coupled peptide receptor activity"/>
    <property type="evidence" value="ECO:0007669"/>
    <property type="project" value="InterPro"/>
</dbReference>
<name>A0AAV4HKQ9_9GAST</name>
<evidence type="ECO:0000256" key="8">
    <source>
        <dbReference type="SAM" id="MobiDB-lite"/>
    </source>
</evidence>
<keyword evidence="6 11" id="KW-0675">Receptor</keyword>
<keyword evidence="5 9" id="KW-0472">Membrane</keyword>
<dbReference type="Pfam" id="PF10324">
    <property type="entry name" value="7TM_GPCR_Srw"/>
    <property type="match status" value="2"/>
</dbReference>
<dbReference type="AlphaFoldDB" id="A0AAV4HKQ9"/>
<dbReference type="InterPro" id="IPR017452">
    <property type="entry name" value="GPCR_Rhodpsn_7TM"/>
</dbReference>
<proteinExistence type="predicted"/>
<evidence type="ECO:0000256" key="1">
    <source>
        <dbReference type="ARBA" id="ARBA00004141"/>
    </source>
</evidence>
<dbReference type="SMART" id="SM01381">
    <property type="entry name" value="7TM_GPCR_Srsx"/>
    <property type="match status" value="1"/>
</dbReference>
<evidence type="ECO:0000256" key="9">
    <source>
        <dbReference type="SAM" id="Phobius"/>
    </source>
</evidence>
<dbReference type="Gene3D" id="1.20.1070.10">
    <property type="entry name" value="Rhodopsin 7-helix transmembrane proteins"/>
    <property type="match status" value="1"/>
</dbReference>
<keyword evidence="2 9" id="KW-0812">Transmembrane</keyword>